<dbReference type="OrthoDB" id="322123at2"/>
<feature type="signal peptide" evidence="1">
    <location>
        <begin position="1"/>
        <end position="19"/>
    </location>
</feature>
<keyword evidence="4" id="KW-1185">Reference proteome</keyword>
<dbReference type="Proteomes" id="UP000297946">
    <property type="component" value="Unassembled WGS sequence"/>
</dbReference>
<dbReference type="EMBL" id="RQER01000010">
    <property type="protein sequence ID" value="TGJ98983.1"/>
    <property type="molecule type" value="Genomic_DNA"/>
</dbReference>
<dbReference type="AlphaFoldDB" id="A0A5F1ZU08"/>
<feature type="chain" id="PRO_5043206971" description="Lipoprotein" evidence="1">
    <location>
        <begin position="20"/>
        <end position="271"/>
    </location>
</feature>
<proteinExistence type="predicted"/>
<gene>
    <name evidence="2" type="ORF">EHO57_15870</name>
    <name evidence="3" type="ORF">EHQ53_10630</name>
</gene>
<evidence type="ECO:0000313" key="3">
    <source>
        <dbReference type="EMBL" id="TGL40449.1"/>
    </source>
</evidence>
<reference evidence="4 5" key="2">
    <citation type="journal article" date="2019" name="PLoS Negl. Trop. Dis.">
        <title>Revisiting the worldwide diversity of Leptospira species in the environment.</title>
        <authorList>
            <person name="Vincent A.T."/>
            <person name="Schiettekatte O."/>
            <person name="Bourhy P."/>
            <person name="Veyrier F.J."/>
            <person name="Picardeau M."/>
        </authorList>
    </citation>
    <scope>NUCLEOTIDE SEQUENCE [LARGE SCALE GENOMIC DNA]</scope>
    <source>
        <strain evidence="4">201702690</strain>
        <strain evidence="2 5">SSW18</strain>
    </source>
</reference>
<name>A0A5F1ZU08_9LEPT</name>
<evidence type="ECO:0000313" key="5">
    <source>
        <dbReference type="Proteomes" id="UP000297946"/>
    </source>
</evidence>
<keyword evidence="1" id="KW-0732">Signal</keyword>
<dbReference type="RefSeq" id="WP_135645770.1">
    <property type="nucleotide sequence ID" value="NZ_RQER01000010.1"/>
</dbReference>
<reference evidence="3" key="1">
    <citation type="submission" date="2018-10" db="EMBL/GenBank/DDBJ databases">
        <authorList>
            <person name="Vincent A.T."/>
            <person name="Schiettekatte O."/>
            <person name="Bourhy P."/>
            <person name="Veyrier F.J."/>
            <person name="Picardeau M."/>
        </authorList>
    </citation>
    <scope>NUCLEOTIDE SEQUENCE</scope>
    <source>
        <strain evidence="3">201702690</strain>
    </source>
</reference>
<dbReference type="EMBL" id="RQGC01000007">
    <property type="protein sequence ID" value="TGL40449.1"/>
    <property type="molecule type" value="Genomic_DNA"/>
</dbReference>
<evidence type="ECO:0000313" key="4">
    <source>
        <dbReference type="Proteomes" id="UP000297273"/>
    </source>
</evidence>
<organism evidence="2 5">
    <name type="scientific">Leptospira langatensis</name>
    <dbReference type="NCBI Taxonomy" id="2484983"/>
    <lineage>
        <taxon>Bacteria</taxon>
        <taxon>Pseudomonadati</taxon>
        <taxon>Spirochaetota</taxon>
        <taxon>Spirochaetia</taxon>
        <taxon>Leptospirales</taxon>
        <taxon>Leptospiraceae</taxon>
        <taxon>Leptospira</taxon>
    </lineage>
</organism>
<evidence type="ECO:0000313" key="2">
    <source>
        <dbReference type="EMBL" id="TGJ98983.1"/>
    </source>
</evidence>
<evidence type="ECO:0000256" key="1">
    <source>
        <dbReference type="SAM" id="SignalP"/>
    </source>
</evidence>
<dbReference type="NCBIfam" id="NF047480">
    <property type="entry name" value="Lepto_Lp29"/>
    <property type="match status" value="1"/>
</dbReference>
<dbReference type="Proteomes" id="UP000297273">
    <property type="component" value="Unassembled WGS sequence"/>
</dbReference>
<protein>
    <recommendedName>
        <fullName evidence="6">Lipoprotein</fullName>
    </recommendedName>
</protein>
<comment type="caution">
    <text evidence="2">The sequence shown here is derived from an EMBL/GenBank/DDBJ whole genome shotgun (WGS) entry which is preliminary data.</text>
</comment>
<sequence>MKIRIFFLLFAILISNSCASRYSVNRLDTEPPPSQQVFKKFKIAYLGFNTFKSTKHKNPDGRVDFEAVAEPDSRTLKEPIAGSFPIPGENKPNGLRKDISQEKVMGFARSYLSVTGPTGIKELEKFLEINKGPDGYSYALRNLPYDYYIVGLHAPVFEKPRNVALGFVTVFSSLLSVVTLGILPSYEAYEANTVVRVYDKNLNLLKEFQYDNNYSVWRALWMPPNPKECGIGSLTCLGMFSPVLRTNPSIVFEAGAARIGSDLSNYIANLK</sequence>
<accession>A0A5F1ZU08</accession>
<evidence type="ECO:0008006" key="6">
    <source>
        <dbReference type="Google" id="ProtNLM"/>
    </source>
</evidence>